<evidence type="ECO:0000256" key="3">
    <source>
        <dbReference type="ARBA" id="ARBA00022622"/>
    </source>
</evidence>
<keyword evidence="3" id="KW-0336">GPI-anchor</keyword>
<accession>A0ABD2ZJH8</accession>
<gene>
    <name evidence="11" type="ORF">ACH5RR_017438</name>
</gene>
<evidence type="ECO:0000259" key="10">
    <source>
        <dbReference type="SMART" id="SM00768"/>
    </source>
</evidence>
<comment type="caution">
    <text evidence="11">The sequence shown here is derived from an EMBL/GenBank/DDBJ whole genome shotgun (WGS) entry which is preliminary data.</text>
</comment>
<dbReference type="InterPro" id="IPR012946">
    <property type="entry name" value="X8"/>
</dbReference>
<dbReference type="GO" id="GO:0009506">
    <property type="term" value="C:plasmodesma"/>
    <property type="evidence" value="ECO:0007669"/>
    <property type="project" value="UniProtKB-ARBA"/>
</dbReference>
<dbReference type="Proteomes" id="UP001630127">
    <property type="component" value="Unassembled WGS sequence"/>
</dbReference>
<keyword evidence="2" id="KW-1003">Cell membrane</keyword>
<name>A0ABD2ZJH8_9GENT</name>
<dbReference type="AlphaFoldDB" id="A0ABD2ZJH8"/>
<evidence type="ECO:0000256" key="5">
    <source>
        <dbReference type="ARBA" id="ARBA00023136"/>
    </source>
</evidence>
<evidence type="ECO:0000313" key="11">
    <source>
        <dbReference type="EMBL" id="KAL3519289.1"/>
    </source>
</evidence>
<dbReference type="InterPro" id="IPR044788">
    <property type="entry name" value="X8_dom_prot"/>
</dbReference>
<comment type="subcellular location">
    <subcellularLocation>
        <location evidence="1">Cell membrane</location>
        <topology evidence="1">Lipid-anchor</topology>
        <topology evidence="1">GPI-anchor</topology>
    </subcellularLocation>
</comment>
<reference evidence="11 12" key="1">
    <citation type="submission" date="2024-11" db="EMBL/GenBank/DDBJ databases">
        <title>A near-complete genome assembly of Cinchona calisaya.</title>
        <authorList>
            <person name="Lian D.C."/>
            <person name="Zhao X.W."/>
            <person name="Wei L."/>
        </authorList>
    </citation>
    <scope>NUCLEOTIDE SEQUENCE [LARGE SCALE GENOMIC DNA]</scope>
    <source>
        <tissue evidence="11">Nenye</tissue>
    </source>
</reference>
<organism evidence="11 12">
    <name type="scientific">Cinchona calisaya</name>
    <dbReference type="NCBI Taxonomy" id="153742"/>
    <lineage>
        <taxon>Eukaryota</taxon>
        <taxon>Viridiplantae</taxon>
        <taxon>Streptophyta</taxon>
        <taxon>Embryophyta</taxon>
        <taxon>Tracheophyta</taxon>
        <taxon>Spermatophyta</taxon>
        <taxon>Magnoliopsida</taxon>
        <taxon>eudicotyledons</taxon>
        <taxon>Gunneridae</taxon>
        <taxon>Pentapetalae</taxon>
        <taxon>asterids</taxon>
        <taxon>lamiids</taxon>
        <taxon>Gentianales</taxon>
        <taxon>Rubiaceae</taxon>
        <taxon>Cinchonoideae</taxon>
        <taxon>Cinchoneae</taxon>
        <taxon>Cinchona</taxon>
    </lineage>
</organism>
<evidence type="ECO:0000256" key="9">
    <source>
        <dbReference type="SAM" id="SignalP"/>
    </source>
</evidence>
<dbReference type="Pfam" id="PF07983">
    <property type="entry name" value="X8"/>
    <property type="match status" value="1"/>
</dbReference>
<feature type="chain" id="PRO_5044896826" description="X8 domain-containing protein" evidence="9">
    <location>
        <begin position="25"/>
        <end position="107"/>
    </location>
</feature>
<evidence type="ECO:0000256" key="8">
    <source>
        <dbReference type="ARBA" id="ARBA00023288"/>
    </source>
</evidence>
<keyword evidence="6" id="KW-1015">Disulfide bond</keyword>
<protein>
    <recommendedName>
        <fullName evidence="10">X8 domain-containing protein</fullName>
    </recommendedName>
</protein>
<keyword evidence="7" id="KW-0325">Glycoprotein</keyword>
<dbReference type="PANTHER" id="PTHR31044">
    <property type="entry name" value="BETA-1,3 GLUCANASE"/>
    <property type="match status" value="1"/>
</dbReference>
<dbReference type="SMART" id="SM00768">
    <property type="entry name" value="X8"/>
    <property type="match status" value="1"/>
</dbReference>
<keyword evidence="4 9" id="KW-0732">Signal</keyword>
<evidence type="ECO:0000256" key="2">
    <source>
        <dbReference type="ARBA" id="ARBA00022475"/>
    </source>
</evidence>
<feature type="domain" description="X8" evidence="10">
    <location>
        <begin position="28"/>
        <end position="106"/>
    </location>
</feature>
<feature type="signal peptide" evidence="9">
    <location>
        <begin position="1"/>
        <end position="24"/>
    </location>
</feature>
<proteinExistence type="predicted"/>
<keyword evidence="8" id="KW-0449">Lipoprotein</keyword>
<evidence type="ECO:0000256" key="1">
    <source>
        <dbReference type="ARBA" id="ARBA00004609"/>
    </source>
</evidence>
<evidence type="ECO:0000256" key="6">
    <source>
        <dbReference type="ARBA" id="ARBA00023157"/>
    </source>
</evidence>
<evidence type="ECO:0000256" key="7">
    <source>
        <dbReference type="ARBA" id="ARBA00023180"/>
    </source>
</evidence>
<dbReference type="Gene3D" id="1.20.58.1040">
    <property type="match status" value="1"/>
</dbReference>
<dbReference type="FunFam" id="1.20.58.1040:FF:000001">
    <property type="entry name" value="Glucan endo-1,3-beta-glucosidase 4"/>
    <property type="match status" value="1"/>
</dbReference>
<dbReference type="PANTHER" id="PTHR31044:SF55">
    <property type="entry name" value="CARBOHYDRATE-BINDING X8 DOMAIN SUPERFAMILY PROTEIN"/>
    <property type="match status" value="1"/>
</dbReference>
<dbReference type="GO" id="GO:0005886">
    <property type="term" value="C:plasma membrane"/>
    <property type="evidence" value="ECO:0007669"/>
    <property type="project" value="UniProtKB-SubCell"/>
</dbReference>
<dbReference type="EMBL" id="JBJUIK010000008">
    <property type="protein sequence ID" value="KAL3519289.1"/>
    <property type="molecule type" value="Genomic_DNA"/>
</dbReference>
<keyword evidence="12" id="KW-1185">Reference proteome</keyword>
<dbReference type="GO" id="GO:0098552">
    <property type="term" value="C:side of membrane"/>
    <property type="evidence" value="ECO:0007669"/>
    <property type="project" value="UniProtKB-KW"/>
</dbReference>
<sequence>MSSSNSRRGLFAMILLLSIWTISGNSEYWCIADEQFPDEALQEALDWACSNGAECSEIQQGKSCYFPNTLKDHASYAFNSYYQRMKHLGGTCYFNAAAILNSLDPSN</sequence>
<keyword evidence="5" id="KW-0472">Membrane</keyword>
<evidence type="ECO:0000313" key="12">
    <source>
        <dbReference type="Proteomes" id="UP001630127"/>
    </source>
</evidence>
<evidence type="ECO:0000256" key="4">
    <source>
        <dbReference type="ARBA" id="ARBA00022729"/>
    </source>
</evidence>